<keyword evidence="1" id="KW-0813">Transport</keyword>
<dbReference type="SUPFAM" id="SSF52540">
    <property type="entry name" value="P-loop containing nucleoside triphosphate hydrolases"/>
    <property type="match status" value="1"/>
</dbReference>
<dbReference type="EMBL" id="JBGMEI010000006">
    <property type="protein sequence ID" value="MFO3665770.1"/>
    <property type="molecule type" value="Genomic_DNA"/>
</dbReference>
<keyword evidence="2" id="KW-0547">Nucleotide-binding</keyword>
<dbReference type="PROSITE" id="PS00211">
    <property type="entry name" value="ABC_TRANSPORTER_1"/>
    <property type="match status" value="1"/>
</dbReference>
<accession>A0ABW9M9A6</accession>
<dbReference type="PANTHER" id="PTHR42939:SF1">
    <property type="entry name" value="ABC TRANSPORTER ATP-BINDING PROTEIN ALBC-RELATED"/>
    <property type="match status" value="1"/>
</dbReference>
<comment type="caution">
    <text evidence="5">The sequence shown here is derived from an EMBL/GenBank/DDBJ whole genome shotgun (WGS) entry which is preliminary data.</text>
</comment>
<keyword evidence="3 5" id="KW-0067">ATP-binding</keyword>
<protein>
    <submittedName>
        <fullName evidence="5">ATP-binding cassette domain-containing protein</fullName>
    </submittedName>
</protein>
<organism evidence="5 6">
    <name type="scientific">Anaerococcus martiniensis</name>
    <dbReference type="NCBI Taxonomy" id="3115615"/>
    <lineage>
        <taxon>Bacteria</taxon>
        <taxon>Bacillati</taxon>
        <taxon>Bacillota</taxon>
        <taxon>Tissierellia</taxon>
        <taxon>Tissierellales</taxon>
        <taxon>Peptoniphilaceae</taxon>
        <taxon>Anaerococcus</taxon>
    </lineage>
</organism>
<evidence type="ECO:0000256" key="2">
    <source>
        <dbReference type="ARBA" id="ARBA00022741"/>
    </source>
</evidence>
<evidence type="ECO:0000313" key="5">
    <source>
        <dbReference type="EMBL" id="MFO3665770.1"/>
    </source>
</evidence>
<dbReference type="PROSITE" id="PS50893">
    <property type="entry name" value="ABC_TRANSPORTER_2"/>
    <property type="match status" value="1"/>
</dbReference>
<keyword evidence="6" id="KW-1185">Reference proteome</keyword>
<name>A0ABW9M9A6_9FIRM</name>
<sequence length="186" mass="21135">MLEFKGVYKSYNHPILENLSFILKDGENLGIFGKSGIGKTTIINLILGLEKPDHGFIKRDFKKASVVFQENRLIDEISALDNLKILSDNIDLAKSILNKFGIFDVDKSVNLFSGGMQRRVALARAYLFDGDILIMDEPFTGLDFNSKKDLARLIKQKFKDKSIIIVSHNIDDYKLFDISNENIIFL</sequence>
<dbReference type="InterPro" id="IPR017871">
    <property type="entry name" value="ABC_transporter-like_CS"/>
</dbReference>
<dbReference type="InterPro" id="IPR027417">
    <property type="entry name" value="P-loop_NTPase"/>
</dbReference>
<dbReference type="RefSeq" id="WP_410031450.1">
    <property type="nucleotide sequence ID" value="NZ_JBGMEI010000006.1"/>
</dbReference>
<feature type="domain" description="ABC transporter" evidence="4">
    <location>
        <begin position="2"/>
        <end position="186"/>
    </location>
</feature>
<dbReference type="Pfam" id="PF00005">
    <property type="entry name" value="ABC_tran"/>
    <property type="match status" value="1"/>
</dbReference>
<gene>
    <name evidence="5" type="ORF">ACCQ41_05870</name>
</gene>
<evidence type="ECO:0000256" key="1">
    <source>
        <dbReference type="ARBA" id="ARBA00022448"/>
    </source>
</evidence>
<evidence type="ECO:0000256" key="3">
    <source>
        <dbReference type="ARBA" id="ARBA00022840"/>
    </source>
</evidence>
<dbReference type="SMART" id="SM00382">
    <property type="entry name" value="AAA"/>
    <property type="match status" value="1"/>
</dbReference>
<dbReference type="PANTHER" id="PTHR42939">
    <property type="entry name" value="ABC TRANSPORTER ATP-BINDING PROTEIN ALBC-RELATED"/>
    <property type="match status" value="1"/>
</dbReference>
<dbReference type="Proteomes" id="UP001637996">
    <property type="component" value="Unassembled WGS sequence"/>
</dbReference>
<dbReference type="Gene3D" id="3.40.50.300">
    <property type="entry name" value="P-loop containing nucleotide triphosphate hydrolases"/>
    <property type="match status" value="1"/>
</dbReference>
<dbReference type="InterPro" id="IPR003593">
    <property type="entry name" value="AAA+_ATPase"/>
</dbReference>
<dbReference type="InterPro" id="IPR051782">
    <property type="entry name" value="ABC_Transporter_VariousFunc"/>
</dbReference>
<proteinExistence type="predicted"/>
<evidence type="ECO:0000313" key="6">
    <source>
        <dbReference type="Proteomes" id="UP001637996"/>
    </source>
</evidence>
<dbReference type="GO" id="GO:0005524">
    <property type="term" value="F:ATP binding"/>
    <property type="evidence" value="ECO:0007669"/>
    <property type="project" value="UniProtKB-KW"/>
</dbReference>
<reference evidence="5 6" key="1">
    <citation type="journal article" date="2025" name="Anaerobe">
        <title>Description of Anaerococcus kampingiae sp. nov., Anaerococcus groningensis sp. nov., Anaerococcus martiniensis sp. nov., and Anaerococcus cruorum sp. nov., isolated from human clinical specimens.</title>
        <authorList>
            <person name="Boiten K.E."/>
            <person name="Meijer J."/>
            <person name="van Wezel E.M."/>
            <person name="Veloo A.C.M."/>
        </authorList>
    </citation>
    <scope>NUCLEOTIDE SEQUENCE [LARGE SCALE GENOMIC DNA]</scope>
    <source>
        <strain evidence="5 6">ENR0831</strain>
    </source>
</reference>
<evidence type="ECO:0000259" key="4">
    <source>
        <dbReference type="PROSITE" id="PS50893"/>
    </source>
</evidence>
<dbReference type="InterPro" id="IPR003439">
    <property type="entry name" value="ABC_transporter-like_ATP-bd"/>
</dbReference>